<comment type="caution">
    <text evidence="2">The sequence shown here is derived from an EMBL/GenBank/DDBJ whole genome shotgun (WGS) entry which is preliminary data.</text>
</comment>
<gene>
    <name evidence="2" type="ORF">B9Z19DRAFT_968247</name>
</gene>
<feature type="compositionally biased region" description="Low complexity" evidence="1">
    <location>
        <begin position="25"/>
        <end position="38"/>
    </location>
</feature>
<dbReference type="AlphaFoldDB" id="A0A2T7A3R4"/>
<dbReference type="EMBL" id="NESQ01000029">
    <property type="protein sequence ID" value="PUU82335.1"/>
    <property type="molecule type" value="Genomic_DNA"/>
</dbReference>
<feature type="compositionally biased region" description="Polar residues" evidence="1">
    <location>
        <begin position="1"/>
        <end position="13"/>
    </location>
</feature>
<keyword evidence="3" id="KW-1185">Reference proteome</keyword>
<sequence>MRIPSLTSLSPKSVYTRFGNRRRTSSTSSASTTASSASVNGSKSTLQKRPSGLNLYELLYSGSGGGTRMTTLSSVGYWSDEKEKEEEEEEGLSVLEPRPRHCVGLFEVLEL</sequence>
<evidence type="ECO:0000313" key="3">
    <source>
        <dbReference type="Proteomes" id="UP000244722"/>
    </source>
</evidence>
<feature type="region of interest" description="Disordered" evidence="1">
    <location>
        <begin position="1"/>
        <end position="48"/>
    </location>
</feature>
<accession>A0A2T7A3R4</accession>
<feature type="compositionally biased region" description="Polar residues" evidence="1">
    <location>
        <begin position="39"/>
        <end position="48"/>
    </location>
</feature>
<evidence type="ECO:0000313" key="2">
    <source>
        <dbReference type="EMBL" id="PUU82335.1"/>
    </source>
</evidence>
<name>A0A2T7A3R4_TUBBO</name>
<evidence type="ECO:0000256" key="1">
    <source>
        <dbReference type="SAM" id="MobiDB-lite"/>
    </source>
</evidence>
<organism evidence="2 3">
    <name type="scientific">Tuber borchii</name>
    <name type="common">White truffle</name>
    <dbReference type="NCBI Taxonomy" id="42251"/>
    <lineage>
        <taxon>Eukaryota</taxon>
        <taxon>Fungi</taxon>
        <taxon>Dikarya</taxon>
        <taxon>Ascomycota</taxon>
        <taxon>Pezizomycotina</taxon>
        <taxon>Pezizomycetes</taxon>
        <taxon>Pezizales</taxon>
        <taxon>Tuberaceae</taxon>
        <taxon>Tuber</taxon>
    </lineage>
</organism>
<proteinExistence type="predicted"/>
<protein>
    <submittedName>
        <fullName evidence="2">Uncharacterized protein</fullName>
    </submittedName>
</protein>
<reference evidence="2 3" key="1">
    <citation type="submission" date="2017-04" db="EMBL/GenBank/DDBJ databases">
        <title>Draft genome sequence of Tuber borchii Vittad., a whitish edible truffle.</title>
        <authorList>
            <consortium name="DOE Joint Genome Institute"/>
            <person name="Murat C."/>
            <person name="Kuo A."/>
            <person name="Barry K.W."/>
            <person name="Clum A."/>
            <person name="Dockter R.B."/>
            <person name="Fauchery L."/>
            <person name="Iotti M."/>
            <person name="Kohler A."/>
            <person name="Labutti K."/>
            <person name="Lindquist E.A."/>
            <person name="Lipzen A."/>
            <person name="Ohm R.A."/>
            <person name="Wang M."/>
            <person name="Grigoriev I.V."/>
            <person name="Zambonelli A."/>
            <person name="Martin F.M."/>
        </authorList>
    </citation>
    <scope>NUCLEOTIDE SEQUENCE [LARGE SCALE GENOMIC DNA]</scope>
    <source>
        <strain evidence="2 3">Tbo3840</strain>
    </source>
</reference>
<dbReference type="Proteomes" id="UP000244722">
    <property type="component" value="Unassembled WGS sequence"/>
</dbReference>